<evidence type="ECO:0000313" key="8">
    <source>
        <dbReference type="EMBL" id="KAF2143806.1"/>
    </source>
</evidence>
<feature type="transmembrane region" description="Helical" evidence="6">
    <location>
        <begin position="287"/>
        <end position="312"/>
    </location>
</feature>
<evidence type="ECO:0000256" key="4">
    <source>
        <dbReference type="ARBA" id="ARBA00023136"/>
    </source>
</evidence>
<feature type="compositionally biased region" description="Basic and acidic residues" evidence="5">
    <location>
        <begin position="8"/>
        <end position="21"/>
    </location>
</feature>
<evidence type="ECO:0000256" key="5">
    <source>
        <dbReference type="SAM" id="MobiDB-lite"/>
    </source>
</evidence>
<feature type="compositionally biased region" description="Basic and acidic residues" evidence="5">
    <location>
        <begin position="254"/>
        <end position="264"/>
    </location>
</feature>
<gene>
    <name evidence="8" type="ORF">K452DRAFT_162554</name>
</gene>
<feature type="region of interest" description="Disordered" evidence="5">
    <location>
        <begin position="188"/>
        <end position="208"/>
    </location>
</feature>
<dbReference type="OrthoDB" id="342281at2759"/>
<feature type="domain" description="SUN" evidence="7">
    <location>
        <begin position="521"/>
        <end position="716"/>
    </location>
</feature>
<evidence type="ECO:0000256" key="2">
    <source>
        <dbReference type="ARBA" id="ARBA00022692"/>
    </source>
</evidence>
<evidence type="ECO:0000256" key="3">
    <source>
        <dbReference type="ARBA" id="ARBA00022989"/>
    </source>
</evidence>
<keyword evidence="9" id="KW-1185">Reference proteome</keyword>
<feature type="compositionally biased region" description="Basic and acidic residues" evidence="5">
    <location>
        <begin position="137"/>
        <end position="154"/>
    </location>
</feature>
<evidence type="ECO:0000259" key="7">
    <source>
        <dbReference type="PROSITE" id="PS51469"/>
    </source>
</evidence>
<dbReference type="PROSITE" id="PS51469">
    <property type="entry name" value="SUN"/>
    <property type="match status" value="1"/>
</dbReference>
<dbReference type="RefSeq" id="XP_033399518.1">
    <property type="nucleotide sequence ID" value="XM_033535686.1"/>
</dbReference>
<dbReference type="GO" id="GO:0043495">
    <property type="term" value="F:protein-membrane adaptor activity"/>
    <property type="evidence" value="ECO:0007669"/>
    <property type="project" value="TreeGrafter"/>
</dbReference>
<organism evidence="8 9">
    <name type="scientific">Aplosporella prunicola CBS 121167</name>
    <dbReference type="NCBI Taxonomy" id="1176127"/>
    <lineage>
        <taxon>Eukaryota</taxon>
        <taxon>Fungi</taxon>
        <taxon>Dikarya</taxon>
        <taxon>Ascomycota</taxon>
        <taxon>Pezizomycotina</taxon>
        <taxon>Dothideomycetes</taxon>
        <taxon>Dothideomycetes incertae sedis</taxon>
        <taxon>Botryosphaeriales</taxon>
        <taxon>Aplosporellaceae</taxon>
        <taxon>Aplosporella</taxon>
    </lineage>
</organism>
<keyword evidence="2 6" id="KW-0812">Transmembrane</keyword>
<feature type="region of interest" description="Disordered" evidence="5">
    <location>
        <begin position="80"/>
        <end position="154"/>
    </location>
</feature>
<dbReference type="AlphaFoldDB" id="A0A6A6BIH8"/>
<name>A0A6A6BIH8_9PEZI</name>
<comment type="subcellular location">
    <subcellularLocation>
        <location evidence="1">Membrane</location>
    </subcellularLocation>
</comment>
<dbReference type="InterPro" id="IPR045119">
    <property type="entry name" value="SUN1-5"/>
</dbReference>
<sequence length="723" mass="80994">MARATPSRRSERIASRSDSREPSIAPSDAGGVGRLADSSPAKSHAYGSRGRASVARELNAPVTSAAQTLGQAFAETSVQNAASQDRSAARTAVNQDRSAVRPAANQDRSTVRTTASQDRTSARTTASQDRTTARTIIRPDRSNHTTTDQDRSETIRRLTSRVEIGTNRRRQPAPQDDYYLPDILEENQTGRPATAGSDARSNSSVADKSYATQREAGFFKDFGKYLGPKDTPSSRSVASKRPETLGPRPVIDGRVPEPADREEPPQSPVPTAWATVKRCAIHTLKWLYRWINVALVFGSKFFGAIFWLALFACFVDFCCHRTNPYTRICKAFETISLPIIRGGGDNNRVNNLYSRVNGVEKDLEDLLAKVPQMIVLEQDPVTGEAKIPERFWDIAHNHLDHEKSSDGVSVSWNDFWKKNEGRLQALLSDQVSSEVKKALANDAIVDKATFQKMLEKEYTSKANRHIDKIFKDFQKTLPQQFGKSRDQWLAKEKSTEWLMPIIMENTMLDLRSYNFFSATTGATVIQSLTSPTYARNLTWSQWLYTNVVFLPSPNPALVALQRWEEAGDCWCTAATSSIGKAQIGIKIPQAIYPTKLTVEHVPQQATLDTASAPKKLEVWFEVNDEIKRNRVRNAYREISSHHDTNPNGPEPPGENYVFVGSYFYDVSSTNFRQTFPLDVSFANYNIATNKAVVRVTENHGREWTCLYRLRLHGHLAEEQESGH</sequence>
<dbReference type="EMBL" id="ML995481">
    <property type="protein sequence ID" value="KAF2143806.1"/>
    <property type="molecule type" value="Genomic_DNA"/>
</dbReference>
<reference evidence="8" key="1">
    <citation type="journal article" date="2020" name="Stud. Mycol.">
        <title>101 Dothideomycetes genomes: a test case for predicting lifestyles and emergence of pathogens.</title>
        <authorList>
            <person name="Haridas S."/>
            <person name="Albert R."/>
            <person name="Binder M."/>
            <person name="Bloem J."/>
            <person name="Labutti K."/>
            <person name="Salamov A."/>
            <person name="Andreopoulos B."/>
            <person name="Baker S."/>
            <person name="Barry K."/>
            <person name="Bills G."/>
            <person name="Bluhm B."/>
            <person name="Cannon C."/>
            <person name="Castanera R."/>
            <person name="Culley D."/>
            <person name="Daum C."/>
            <person name="Ezra D."/>
            <person name="Gonzalez J."/>
            <person name="Henrissat B."/>
            <person name="Kuo A."/>
            <person name="Liang C."/>
            <person name="Lipzen A."/>
            <person name="Lutzoni F."/>
            <person name="Magnuson J."/>
            <person name="Mondo S."/>
            <person name="Nolan M."/>
            <person name="Ohm R."/>
            <person name="Pangilinan J."/>
            <person name="Park H.-J."/>
            <person name="Ramirez L."/>
            <person name="Alfaro M."/>
            <person name="Sun H."/>
            <person name="Tritt A."/>
            <person name="Yoshinaga Y."/>
            <person name="Zwiers L.-H."/>
            <person name="Turgeon B."/>
            <person name="Goodwin S."/>
            <person name="Spatafora J."/>
            <person name="Crous P."/>
            <person name="Grigoriev I."/>
        </authorList>
    </citation>
    <scope>NUCLEOTIDE SEQUENCE</scope>
    <source>
        <strain evidence="8">CBS 121167</strain>
    </source>
</reference>
<feature type="compositionally biased region" description="Polar residues" evidence="5">
    <location>
        <begin position="199"/>
        <end position="208"/>
    </location>
</feature>
<dbReference type="PANTHER" id="PTHR12911:SF8">
    <property type="entry name" value="KLAROID PROTEIN-RELATED"/>
    <property type="match status" value="1"/>
</dbReference>
<evidence type="ECO:0000256" key="1">
    <source>
        <dbReference type="ARBA" id="ARBA00004370"/>
    </source>
</evidence>
<feature type="region of interest" description="Disordered" evidence="5">
    <location>
        <begin position="1"/>
        <end position="52"/>
    </location>
</feature>
<protein>
    <recommendedName>
        <fullName evidence="7">SUN domain-containing protein</fullName>
    </recommendedName>
</protein>
<dbReference type="Pfam" id="PF07738">
    <property type="entry name" value="Sad1_UNC"/>
    <property type="match status" value="2"/>
</dbReference>
<dbReference type="InterPro" id="IPR012919">
    <property type="entry name" value="SUN_dom"/>
</dbReference>
<proteinExistence type="predicted"/>
<dbReference type="Proteomes" id="UP000799438">
    <property type="component" value="Unassembled WGS sequence"/>
</dbReference>
<dbReference type="Gene3D" id="2.60.120.260">
    <property type="entry name" value="Galactose-binding domain-like"/>
    <property type="match status" value="1"/>
</dbReference>
<feature type="compositionally biased region" description="Polar residues" evidence="5">
    <location>
        <begin position="106"/>
        <end position="134"/>
    </location>
</feature>
<dbReference type="PANTHER" id="PTHR12911">
    <property type="entry name" value="SAD1/UNC-84-LIKE PROTEIN-RELATED"/>
    <property type="match status" value="1"/>
</dbReference>
<dbReference type="GeneID" id="54293182"/>
<evidence type="ECO:0000313" key="9">
    <source>
        <dbReference type="Proteomes" id="UP000799438"/>
    </source>
</evidence>
<dbReference type="GO" id="GO:0034993">
    <property type="term" value="C:meiotic nuclear membrane microtubule tethering complex"/>
    <property type="evidence" value="ECO:0007669"/>
    <property type="project" value="TreeGrafter"/>
</dbReference>
<keyword evidence="3 6" id="KW-1133">Transmembrane helix</keyword>
<evidence type="ECO:0000256" key="6">
    <source>
        <dbReference type="SAM" id="Phobius"/>
    </source>
</evidence>
<feature type="compositionally biased region" description="Polar residues" evidence="5">
    <location>
        <begin position="80"/>
        <end position="97"/>
    </location>
</feature>
<feature type="region of interest" description="Disordered" evidence="5">
    <location>
        <begin position="229"/>
        <end position="269"/>
    </location>
</feature>
<accession>A0A6A6BIH8</accession>
<keyword evidence="4 6" id="KW-0472">Membrane</keyword>